<dbReference type="Proteomes" id="UP000256900">
    <property type="component" value="Unassembled WGS sequence"/>
</dbReference>
<evidence type="ECO:0000313" key="3">
    <source>
        <dbReference type="Proteomes" id="UP000256900"/>
    </source>
</evidence>
<evidence type="ECO:0000313" key="2">
    <source>
        <dbReference type="EMBL" id="REF84076.1"/>
    </source>
</evidence>
<keyword evidence="1" id="KW-0812">Transmembrane</keyword>
<organism evidence="2 3">
    <name type="scientific">Methylovirgula ligni</name>
    <dbReference type="NCBI Taxonomy" id="569860"/>
    <lineage>
        <taxon>Bacteria</taxon>
        <taxon>Pseudomonadati</taxon>
        <taxon>Pseudomonadota</taxon>
        <taxon>Alphaproteobacteria</taxon>
        <taxon>Hyphomicrobiales</taxon>
        <taxon>Beijerinckiaceae</taxon>
        <taxon>Methylovirgula</taxon>
    </lineage>
</organism>
<protein>
    <submittedName>
        <fullName evidence="2">Uncharacterized protein</fullName>
    </submittedName>
</protein>
<proteinExistence type="predicted"/>
<keyword evidence="3" id="KW-1185">Reference proteome</keyword>
<keyword evidence="1" id="KW-0472">Membrane</keyword>
<evidence type="ECO:0000256" key="1">
    <source>
        <dbReference type="SAM" id="Phobius"/>
    </source>
</evidence>
<sequence length="76" mass="8262">MAVGMGRMAAECMAVVPAAVVDMSVAVVMEAADMAVVDMAAAVMAVVATNNIWKRKRSGIRRYGVWCFSVRREPWL</sequence>
<comment type="caution">
    <text evidence="2">The sequence shown here is derived from an EMBL/GenBank/DDBJ whole genome shotgun (WGS) entry which is preliminary data.</text>
</comment>
<dbReference type="AlphaFoldDB" id="A0A3D9YNB5"/>
<name>A0A3D9YNB5_9HYPH</name>
<dbReference type="EMBL" id="QUMO01000005">
    <property type="protein sequence ID" value="REF84076.1"/>
    <property type="molecule type" value="Genomic_DNA"/>
</dbReference>
<gene>
    <name evidence="2" type="ORF">DES32_2921</name>
</gene>
<feature type="transmembrane region" description="Helical" evidence="1">
    <location>
        <begin position="35"/>
        <end position="53"/>
    </location>
</feature>
<reference evidence="2 3" key="1">
    <citation type="submission" date="2018-08" db="EMBL/GenBank/DDBJ databases">
        <title>Genomic Encyclopedia of Type Strains, Phase IV (KMG-IV): sequencing the most valuable type-strain genomes for metagenomic binning, comparative biology and taxonomic classification.</title>
        <authorList>
            <person name="Goeker M."/>
        </authorList>
    </citation>
    <scope>NUCLEOTIDE SEQUENCE [LARGE SCALE GENOMIC DNA]</scope>
    <source>
        <strain evidence="2 3">BW863</strain>
    </source>
</reference>
<accession>A0A3D9YNB5</accession>
<keyword evidence="1" id="KW-1133">Transmembrane helix</keyword>